<keyword evidence="5" id="KW-1185">Reference proteome</keyword>
<comment type="caution">
    <text evidence="4">The sequence shown here is derived from an EMBL/GenBank/DDBJ whole genome shotgun (WGS) entry which is preliminary data.</text>
</comment>
<dbReference type="InterPro" id="IPR002347">
    <property type="entry name" value="SDR_fam"/>
</dbReference>
<protein>
    <submittedName>
        <fullName evidence="4">SDR family NAD(P)-dependent oxidoreductase</fullName>
    </submittedName>
</protein>
<reference evidence="4 5" key="1">
    <citation type="submission" date="2021-01" db="EMBL/GenBank/DDBJ databases">
        <title>Chryseolinea sp. Jin1 Genome sequencing and assembly.</title>
        <authorList>
            <person name="Kim I."/>
        </authorList>
    </citation>
    <scope>NUCLEOTIDE SEQUENCE [LARGE SCALE GENOMIC DNA]</scope>
    <source>
        <strain evidence="4 5">Jin1</strain>
    </source>
</reference>
<dbReference type="Pfam" id="PF00106">
    <property type="entry name" value="adh_short"/>
    <property type="match status" value="1"/>
</dbReference>
<dbReference type="InterPro" id="IPR051911">
    <property type="entry name" value="SDR_oxidoreductase"/>
</dbReference>
<dbReference type="SUPFAM" id="SSF51735">
    <property type="entry name" value="NAD(P)-binding Rossmann-fold domains"/>
    <property type="match status" value="1"/>
</dbReference>
<dbReference type="InterPro" id="IPR036291">
    <property type="entry name" value="NAD(P)-bd_dom_sf"/>
</dbReference>
<dbReference type="PANTHER" id="PTHR43976">
    <property type="entry name" value="SHORT CHAIN DEHYDROGENASE"/>
    <property type="match status" value="1"/>
</dbReference>
<evidence type="ECO:0000313" key="4">
    <source>
        <dbReference type="EMBL" id="MBL0740039.1"/>
    </source>
</evidence>
<dbReference type="PRINTS" id="PR00081">
    <property type="entry name" value="GDHRDH"/>
</dbReference>
<dbReference type="RefSeq" id="WP_202007014.1">
    <property type="nucleotide sequence ID" value="NZ_JAERRB010000001.1"/>
</dbReference>
<dbReference type="PANTHER" id="PTHR43976:SF16">
    <property type="entry name" value="SHORT-CHAIN DEHYDROGENASE_REDUCTASE FAMILY PROTEIN"/>
    <property type="match status" value="1"/>
</dbReference>
<dbReference type="PRINTS" id="PR00080">
    <property type="entry name" value="SDRFAMILY"/>
</dbReference>
<sequence>MKKTVFITSTGLGKLAALHFANAGWNVAATLRSPEKEIELGKHPNIRLFKLDVTDAQQTEAAVAAAVEAFGTIDVVVNNAGFGSYGALELAEESTIDWQYAVNVRGPINVIRKFLPHFRSKGGGMFINISSFIGVTSAIPVGSLYTMSKFALEGLTEALYYELEPLNIALRLVEQGGSRDNNFQNNIIWNTNPAITAYDNITSKVKTLFNNLDPKALDDPQDIVNTIYALATGESKAFRTLVGDAGKNLVAMRRELPIEEYLEKIAANFR</sequence>
<keyword evidence="2" id="KW-0560">Oxidoreductase</keyword>
<dbReference type="EMBL" id="JAERRB010000001">
    <property type="protein sequence ID" value="MBL0740039.1"/>
    <property type="molecule type" value="Genomic_DNA"/>
</dbReference>
<comment type="similarity">
    <text evidence="1 3">Belongs to the short-chain dehydrogenases/reductases (SDR) family.</text>
</comment>
<dbReference type="Gene3D" id="3.40.50.720">
    <property type="entry name" value="NAD(P)-binding Rossmann-like Domain"/>
    <property type="match status" value="1"/>
</dbReference>
<evidence type="ECO:0000256" key="1">
    <source>
        <dbReference type="ARBA" id="ARBA00006484"/>
    </source>
</evidence>
<dbReference type="Proteomes" id="UP000613030">
    <property type="component" value="Unassembled WGS sequence"/>
</dbReference>
<accession>A0ABS1KKP8</accession>
<evidence type="ECO:0000256" key="2">
    <source>
        <dbReference type="ARBA" id="ARBA00023002"/>
    </source>
</evidence>
<organism evidence="4 5">
    <name type="scientific">Chryseolinea lacunae</name>
    <dbReference type="NCBI Taxonomy" id="2801331"/>
    <lineage>
        <taxon>Bacteria</taxon>
        <taxon>Pseudomonadati</taxon>
        <taxon>Bacteroidota</taxon>
        <taxon>Cytophagia</taxon>
        <taxon>Cytophagales</taxon>
        <taxon>Fulvivirgaceae</taxon>
        <taxon>Chryseolinea</taxon>
    </lineage>
</organism>
<gene>
    <name evidence="4" type="ORF">JI741_02360</name>
</gene>
<evidence type="ECO:0000313" key="5">
    <source>
        <dbReference type="Proteomes" id="UP000613030"/>
    </source>
</evidence>
<proteinExistence type="inferred from homology"/>
<evidence type="ECO:0000256" key="3">
    <source>
        <dbReference type="RuleBase" id="RU000363"/>
    </source>
</evidence>
<name>A0ABS1KKP8_9BACT</name>